<keyword evidence="4" id="KW-0479">Metal-binding</keyword>
<dbReference type="SUPFAM" id="SSF55957">
    <property type="entry name" value="Phosphoglucomutase, C-terminal domain"/>
    <property type="match status" value="1"/>
</dbReference>
<dbReference type="InterPro" id="IPR005843">
    <property type="entry name" value="A-D-PHexomutase_C"/>
</dbReference>
<evidence type="ECO:0000259" key="10">
    <source>
        <dbReference type="Pfam" id="PF02880"/>
    </source>
</evidence>
<dbReference type="Pfam" id="PF02878">
    <property type="entry name" value="PGM_PMM_I"/>
    <property type="match status" value="1"/>
</dbReference>
<accession>A0A3E2BKX3</accession>
<name>A0A3E2BKX3_9BACT</name>
<evidence type="ECO:0000259" key="9">
    <source>
        <dbReference type="Pfam" id="PF02879"/>
    </source>
</evidence>
<dbReference type="PRINTS" id="PR00509">
    <property type="entry name" value="PGMPMM"/>
</dbReference>
<proteinExistence type="inferred from homology"/>
<comment type="caution">
    <text evidence="11">The sequence shown here is derived from an EMBL/GenBank/DDBJ whole genome shotgun (WGS) entry which is preliminary data.</text>
</comment>
<evidence type="ECO:0000313" key="11">
    <source>
        <dbReference type="EMBL" id="RFT15405.1"/>
    </source>
</evidence>
<dbReference type="Proteomes" id="UP000257323">
    <property type="component" value="Unassembled WGS sequence"/>
</dbReference>
<sequence>MGEEFTFSNVRRVVQAIVNFLRTQYPGQELSLAIGYDTRFLSERFAEEAAALLSRNRIQVYLADRDCPSQALAYRIIRGRHAGGINFTASFNPPEFNGLKFNVASGAPALPEITDQIEKEVEKISPETVAPHYYPDRSYIHRVDLQKDYLEFLQNKIDFAAIKKSEIRIGIDLLFGTSREYLDEILEENGVPIEVIHGYIDPYFGGISPSCTETNLAELKRLVRERDCALGLATDADGDRFGVVNEKGQVVIPNYILALILEYLLAVKGWRGGVARSVTTTHLIDRIARHYDVPLYRTPVGFKYMADLFLQNKIIFGGEESACLAVRDHLPEKDGIFAGLLVAEMVAVCGLSLSQLLQQLFKKYGLMVGVQQNIKLTPDRARKLEALIKNPPGRLGKRVVQSVETMDGLKLDFDDDRWLILRFSGTEPLIRCYAEAGDEKEARALLRAGLELL</sequence>
<keyword evidence="5" id="KW-0460">Magnesium</keyword>
<keyword evidence="6" id="KW-0413">Isomerase</keyword>
<dbReference type="Pfam" id="PF02880">
    <property type="entry name" value="PGM_PMM_III"/>
    <property type="match status" value="1"/>
</dbReference>
<dbReference type="GO" id="GO:0046872">
    <property type="term" value="F:metal ion binding"/>
    <property type="evidence" value="ECO:0007669"/>
    <property type="project" value="UniProtKB-KW"/>
</dbReference>
<dbReference type="GO" id="GO:0006166">
    <property type="term" value="P:purine ribonucleoside salvage"/>
    <property type="evidence" value="ECO:0007669"/>
    <property type="project" value="TreeGrafter"/>
</dbReference>
<dbReference type="InterPro" id="IPR005844">
    <property type="entry name" value="A-D-PHexomutase_a/b/a-I"/>
</dbReference>
<dbReference type="InterPro" id="IPR016055">
    <property type="entry name" value="A-D-PHexomutase_a/b/a-I/II/III"/>
</dbReference>
<evidence type="ECO:0000259" key="7">
    <source>
        <dbReference type="Pfam" id="PF00408"/>
    </source>
</evidence>
<dbReference type="EMBL" id="QUAH01000009">
    <property type="protein sequence ID" value="RFT15405.1"/>
    <property type="molecule type" value="Genomic_DNA"/>
</dbReference>
<dbReference type="InterPro" id="IPR005845">
    <property type="entry name" value="A-D-PHexomutase_a/b/a-II"/>
</dbReference>
<gene>
    <name evidence="11" type="ORF">OP8BY_0295</name>
</gene>
<comment type="cofactor">
    <cofactor evidence="1">
        <name>Mg(2+)</name>
        <dbReference type="ChEBI" id="CHEBI:18420"/>
    </cofactor>
</comment>
<feature type="domain" description="Alpha-D-phosphohexomutase C-terminal" evidence="7">
    <location>
        <begin position="388"/>
        <end position="445"/>
    </location>
</feature>
<dbReference type="InterPro" id="IPR005841">
    <property type="entry name" value="Alpha-D-phosphohexomutase_SF"/>
</dbReference>
<evidence type="ECO:0000259" key="8">
    <source>
        <dbReference type="Pfam" id="PF02878"/>
    </source>
</evidence>
<evidence type="ECO:0000256" key="1">
    <source>
        <dbReference type="ARBA" id="ARBA00001946"/>
    </source>
</evidence>
<evidence type="ECO:0000256" key="2">
    <source>
        <dbReference type="ARBA" id="ARBA00010231"/>
    </source>
</evidence>
<dbReference type="PANTHER" id="PTHR45745:SF1">
    <property type="entry name" value="PHOSPHOGLUCOMUTASE 2B-RELATED"/>
    <property type="match status" value="1"/>
</dbReference>
<evidence type="ECO:0000313" key="12">
    <source>
        <dbReference type="Proteomes" id="UP000257323"/>
    </source>
</evidence>
<keyword evidence="3" id="KW-0597">Phosphoprotein</keyword>
<evidence type="ECO:0000256" key="6">
    <source>
        <dbReference type="ARBA" id="ARBA00023235"/>
    </source>
</evidence>
<organism evidence="11 12">
    <name type="scientific">Candidatus Saccharicenans subterraneus</name>
    <dbReference type="NCBI Taxonomy" id="2508984"/>
    <lineage>
        <taxon>Bacteria</taxon>
        <taxon>Candidatus Aminicenantota</taxon>
        <taxon>Candidatus Aminicenantia</taxon>
        <taxon>Candidatus Aminicenantales</taxon>
        <taxon>Candidatus Saccharicenantaceae</taxon>
        <taxon>Candidatus Saccharicenans</taxon>
    </lineage>
</organism>
<dbReference type="AlphaFoldDB" id="A0A3E2BKX3"/>
<dbReference type="GO" id="GO:0008973">
    <property type="term" value="F:phosphopentomutase activity"/>
    <property type="evidence" value="ECO:0007669"/>
    <property type="project" value="TreeGrafter"/>
</dbReference>
<dbReference type="GO" id="GO:0005975">
    <property type="term" value="P:carbohydrate metabolic process"/>
    <property type="evidence" value="ECO:0007669"/>
    <property type="project" value="InterPro"/>
</dbReference>
<protein>
    <submittedName>
        <fullName evidence="11">Phosphomannomutase</fullName>
    </submittedName>
</protein>
<evidence type="ECO:0000256" key="4">
    <source>
        <dbReference type="ARBA" id="ARBA00022723"/>
    </source>
</evidence>
<reference evidence="11 12" key="1">
    <citation type="submission" date="2018-08" db="EMBL/GenBank/DDBJ databases">
        <title>Genome analysis of the thermophilic bacterium of the candidate phylum Aminicenantes from deep subsurface aquifer revealed its physiology and ecological role.</title>
        <authorList>
            <person name="Kadnikov V.V."/>
            <person name="Mardanov A.V."/>
            <person name="Beletsky A.V."/>
            <person name="Karnachuk O.V."/>
            <person name="Ravin N.V."/>
        </authorList>
    </citation>
    <scope>NUCLEOTIDE SEQUENCE [LARGE SCALE GENOMIC DNA]</scope>
    <source>
        <strain evidence="11">BY38</strain>
    </source>
</reference>
<feature type="domain" description="Alpha-D-phosphohexomutase alpha/beta/alpha" evidence="9">
    <location>
        <begin position="147"/>
        <end position="248"/>
    </location>
</feature>
<comment type="similarity">
    <text evidence="2">Belongs to the phosphohexose mutase family.</text>
</comment>
<dbReference type="InterPro" id="IPR036900">
    <property type="entry name" value="A-D-PHexomutase_C_sf"/>
</dbReference>
<dbReference type="InterPro" id="IPR005846">
    <property type="entry name" value="A-D-PHexomutase_a/b/a-III"/>
</dbReference>
<dbReference type="Gene3D" id="3.40.120.10">
    <property type="entry name" value="Alpha-D-Glucose-1,6-Bisphosphate, subunit A, domain 3"/>
    <property type="match status" value="3"/>
</dbReference>
<evidence type="ECO:0000256" key="5">
    <source>
        <dbReference type="ARBA" id="ARBA00022842"/>
    </source>
</evidence>
<dbReference type="PANTHER" id="PTHR45745">
    <property type="entry name" value="PHOSPHOMANNOMUTASE 45A"/>
    <property type="match status" value="1"/>
</dbReference>
<dbReference type="SUPFAM" id="SSF53738">
    <property type="entry name" value="Phosphoglucomutase, first 3 domains"/>
    <property type="match status" value="3"/>
</dbReference>
<dbReference type="Pfam" id="PF00408">
    <property type="entry name" value="PGM_PMM_IV"/>
    <property type="match status" value="1"/>
</dbReference>
<feature type="domain" description="Alpha-D-phosphohexomutase alpha/beta/alpha" evidence="10">
    <location>
        <begin position="253"/>
        <end position="364"/>
    </location>
</feature>
<evidence type="ECO:0000256" key="3">
    <source>
        <dbReference type="ARBA" id="ARBA00022553"/>
    </source>
</evidence>
<dbReference type="Gene3D" id="3.30.310.50">
    <property type="entry name" value="Alpha-D-phosphohexomutase, C-terminal domain"/>
    <property type="match status" value="1"/>
</dbReference>
<feature type="domain" description="Alpha-D-phosphohexomutase alpha/beta/alpha" evidence="8">
    <location>
        <begin position="3"/>
        <end position="125"/>
    </location>
</feature>
<dbReference type="Pfam" id="PF02879">
    <property type="entry name" value="PGM_PMM_II"/>
    <property type="match status" value="1"/>
</dbReference>